<feature type="compositionally biased region" description="Basic and acidic residues" evidence="1">
    <location>
        <begin position="1"/>
        <end position="14"/>
    </location>
</feature>
<protein>
    <submittedName>
        <fullName evidence="2">DNA polymerase III subunit delta</fullName>
        <ecNumber evidence="2">2.7.7.7</ecNumber>
    </submittedName>
</protein>
<dbReference type="EMBL" id="JAMXQS010000006">
    <property type="protein sequence ID" value="MCO6050609.1"/>
    <property type="molecule type" value="Genomic_DNA"/>
</dbReference>
<dbReference type="PANTHER" id="PTHR11669:SF8">
    <property type="entry name" value="DNA POLYMERASE III SUBUNIT DELTA"/>
    <property type="match status" value="1"/>
</dbReference>
<comment type="caution">
    <text evidence="2">The sequence shown here is derived from an EMBL/GenBank/DDBJ whole genome shotgun (WGS) entry which is preliminary data.</text>
</comment>
<evidence type="ECO:0000313" key="3">
    <source>
        <dbReference type="Proteomes" id="UP001205906"/>
    </source>
</evidence>
<dbReference type="Gene3D" id="3.40.50.300">
    <property type="entry name" value="P-loop containing nucleotide triphosphate hydrolases"/>
    <property type="match status" value="1"/>
</dbReference>
<evidence type="ECO:0000256" key="1">
    <source>
        <dbReference type="SAM" id="MobiDB-lite"/>
    </source>
</evidence>
<dbReference type="PANTHER" id="PTHR11669">
    <property type="entry name" value="REPLICATION FACTOR C / DNA POLYMERASE III GAMMA-TAU SUBUNIT"/>
    <property type="match status" value="1"/>
</dbReference>
<reference evidence="2 3" key="1">
    <citation type="submission" date="2022-06" db="EMBL/GenBank/DDBJ databases">
        <title>Mesorhizobium sp. strain RP14 Genome sequencing and assembly.</title>
        <authorList>
            <person name="Kim I."/>
        </authorList>
    </citation>
    <scope>NUCLEOTIDE SEQUENCE [LARGE SCALE GENOMIC DNA]</scope>
    <source>
        <strain evidence="3">RP14(2022)</strain>
    </source>
</reference>
<organism evidence="2 3">
    <name type="scientific">Mesorhizobium liriopis</name>
    <dbReference type="NCBI Taxonomy" id="2953882"/>
    <lineage>
        <taxon>Bacteria</taxon>
        <taxon>Pseudomonadati</taxon>
        <taxon>Pseudomonadota</taxon>
        <taxon>Alphaproteobacteria</taxon>
        <taxon>Hyphomicrobiales</taxon>
        <taxon>Phyllobacteriaceae</taxon>
        <taxon>Mesorhizobium</taxon>
    </lineage>
</organism>
<dbReference type="InterPro" id="IPR050238">
    <property type="entry name" value="DNA_Rep/Repair_Clamp_Loader"/>
</dbReference>
<proteinExistence type="predicted"/>
<sequence>MMVERLAPEQHDTLDNIPEPAENPNLFGHHETITRLLSMQTSGRLPHGLILSGPTGIGKATLAFHFARHLLSRQSGSDLATVPIDGAIFRQVASGAHPAVLHLTRPLSETGKGFKTVLSVKEIRRIGRFLSHTSHDGGYRMVIVDSVDDMNTEAANALLKNLEEPPSRTVFILIAHARRPILPTLRSRCQVLKLDTLEADDLSAALQSAGAPLPDDPSPRQAIIEGANGSVRQAILLMRHGGVEIAGALDAAIRNARLDTLAANRLADQVAAKGKETAFTLLHDRALEMLTEGASEAALRGELGRAERLSSSSESLRDASREAMAYNLDRKQQALDLINAVHRAVHGG</sequence>
<dbReference type="Proteomes" id="UP001205906">
    <property type="component" value="Unassembled WGS sequence"/>
</dbReference>
<accession>A0ABT1C705</accession>
<dbReference type="NCBIfam" id="NF006586">
    <property type="entry name" value="PRK09112.1"/>
    <property type="match status" value="1"/>
</dbReference>
<keyword evidence="2" id="KW-0808">Transferase</keyword>
<feature type="region of interest" description="Disordered" evidence="1">
    <location>
        <begin position="1"/>
        <end position="23"/>
    </location>
</feature>
<keyword evidence="2" id="KW-0548">Nucleotidyltransferase</keyword>
<dbReference type="GO" id="GO:0003887">
    <property type="term" value="F:DNA-directed DNA polymerase activity"/>
    <property type="evidence" value="ECO:0007669"/>
    <property type="project" value="UniProtKB-EC"/>
</dbReference>
<gene>
    <name evidence="2" type="ORF">NGM99_12530</name>
</gene>
<dbReference type="InterPro" id="IPR027417">
    <property type="entry name" value="P-loop_NTPase"/>
</dbReference>
<dbReference type="Pfam" id="PF13177">
    <property type="entry name" value="DNA_pol3_delta2"/>
    <property type="match status" value="1"/>
</dbReference>
<keyword evidence="3" id="KW-1185">Reference proteome</keyword>
<dbReference type="EC" id="2.7.7.7" evidence="2"/>
<evidence type="ECO:0000313" key="2">
    <source>
        <dbReference type="EMBL" id="MCO6050609.1"/>
    </source>
</evidence>
<name>A0ABT1C705_9HYPH</name>
<dbReference type="SUPFAM" id="SSF52540">
    <property type="entry name" value="P-loop containing nucleoside triphosphate hydrolases"/>
    <property type="match status" value="1"/>
</dbReference>
<dbReference type="NCBIfam" id="NF005677">
    <property type="entry name" value="PRK07471.1"/>
    <property type="match status" value="1"/>
</dbReference>